<dbReference type="InterPro" id="IPR005548">
    <property type="entry name" value="Cell_div_FtsQ/DivIB_C"/>
</dbReference>
<dbReference type="Proteomes" id="UP000490060">
    <property type="component" value="Unassembled WGS sequence"/>
</dbReference>
<dbReference type="GeneID" id="86819696"/>
<dbReference type="RefSeq" id="WP_058884186.1">
    <property type="nucleotide sequence ID" value="NZ_JAFMUG010000012.1"/>
</dbReference>
<organism evidence="2 3">
    <name type="scientific">Tenacibaculum finnmarkense genomovar ulcerans</name>
    <dbReference type="NCBI Taxonomy" id="2781388"/>
    <lineage>
        <taxon>Bacteria</taxon>
        <taxon>Pseudomonadati</taxon>
        <taxon>Bacteroidota</taxon>
        <taxon>Flavobacteriia</taxon>
        <taxon>Flavobacteriales</taxon>
        <taxon>Flavobacteriaceae</taxon>
        <taxon>Tenacibaculum</taxon>
        <taxon>Tenacibaculum finnmarkense</taxon>
    </lineage>
</organism>
<evidence type="ECO:0000313" key="3">
    <source>
        <dbReference type="Proteomes" id="UP000490060"/>
    </source>
</evidence>
<evidence type="ECO:0000313" key="2">
    <source>
        <dbReference type="EMBL" id="SOU89314.1"/>
    </source>
</evidence>
<accession>A0A2I2MBK9</accession>
<dbReference type="Pfam" id="PF03799">
    <property type="entry name" value="FtsQ_DivIB_C"/>
    <property type="match status" value="1"/>
</dbReference>
<reference evidence="2 3" key="1">
    <citation type="submission" date="2017-11" db="EMBL/GenBank/DDBJ databases">
        <authorList>
            <person name="Duchaud E."/>
        </authorList>
    </citation>
    <scope>NUCLEOTIDE SEQUENCE [LARGE SCALE GENOMIC DNA]</scope>
    <source>
        <strain evidence="2 3">TNO010</strain>
    </source>
</reference>
<dbReference type="GO" id="GO:0051301">
    <property type="term" value="P:cell division"/>
    <property type="evidence" value="ECO:0007669"/>
    <property type="project" value="UniProtKB-KW"/>
</dbReference>
<keyword evidence="2" id="KW-0132">Cell division</keyword>
<sequence length="247" mass="28449">MKTLATYVSFFLLLLFLGFLYGFTSNKNGLKEVKNTVVEFEEGDNNFLTHSMVDKMLIQNSGFVKNQRKRVVNLHFLETNVLGNPYVEKATVYLTIDGVLKTLIKQRKPIARIVNKNASYYIDEFGVEIPLSSNFSARVPLISGVSSNAQDIAALIQLIKKIENYNFFSKEIVAIQKNREKEYIFTVRSGSYKIIFGKLENEAIKFKKLIAFYNKALIDKTIKKYKTINVKYHNQVVCTKQKQDEKQ</sequence>
<keyword evidence="2" id="KW-0131">Cell cycle</keyword>
<dbReference type="AlphaFoldDB" id="A0A2I2MBK9"/>
<protein>
    <submittedName>
        <fullName evidence="2">Cell division protein FtsQ</fullName>
    </submittedName>
</protein>
<gene>
    <name evidence="2" type="ORF">TNO010_310170</name>
</gene>
<evidence type="ECO:0000259" key="1">
    <source>
        <dbReference type="Pfam" id="PF03799"/>
    </source>
</evidence>
<dbReference type="EMBL" id="OENE01000025">
    <property type="protein sequence ID" value="SOU89314.1"/>
    <property type="molecule type" value="Genomic_DNA"/>
</dbReference>
<feature type="domain" description="Cell division protein FtsQ/DivIB C-terminal" evidence="1">
    <location>
        <begin position="112"/>
        <end position="216"/>
    </location>
</feature>
<name>A0A2I2MBK9_9FLAO</name>
<proteinExistence type="predicted"/>